<evidence type="ECO:0000256" key="1">
    <source>
        <dbReference type="SAM" id="Coils"/>
    </source>
</evidence>
<evidence type="ECO:0000313" key="3">
    <source>
        <dbReference type="Proteomes" id="UP000290106"/>
    </source>
</evidence>
<feature type="coiled-coil region" evidence="1">
    <location>
        <begin position="924"/>
        <end position="967"/>
    </location>
</feature>
<keyword evidence="1" id="KW-0175">Coiled coil</keyword>
<protein>
    <submittedName>
        <fullName evidence="2">Uncharacterized protein</fullName>
    </submittedName>
</protein>
<dbReference type="AlphaFoldDB" id="A0A4Q1RHX2"/>
<dbReference type="EMBL" id="SDKC01000001">
    <property type="protein sequence ID" value="RXS75239.1"/>
    <property type="molecule type" value="Genomic_DNA"/>
</dbReference>
<reference evidence="2 3" key="1">
    <citation type="submission" date="2019-01" db="EMBL/GenBank/DDBJ databases">
        <title>Blautia sp. nov. KGMB01111 isolated human feces.</title>
        <authorList>
            <person name="Park J.-E."/>
            <person name="Kim J.-S."/>
            <person name="Park S.-H."/>
        </authorList>
    </citation>
    <scope>NUCLEOTIDE SEQUENCE [LARGE SCALE GENOMIC DNA]</scope>
    <source>
        <strain evidence="2 3">KGMB01111</strain>
    </source>
</reference>
<sequence>MSDRIDLVKGLIMQNRIKTYSKKGDKKQASKILIQIKRIFNDILKETDEKIFENDMNRLISSPIANPYISSNFFPENISEYGRYRNIIEFTNDLRLELRWMIYCLRFYSESISIFVRARELYDNYILQNKYEEALGVVEDVEKSLGISLWSLECKYYLSSKLNLDKTELKKTTPETVLDAIMNFYELKNRNNVTSDEYFYIANKEINIVKKYFVGDKNIVEFYAYKISSLVYELDKDKIIQIISVMRQTSLIDRYIFFIDVCDYIVTLPENNEIRMILKEYVLLLDDIEDDHLNALRFVLDDTDNRKTKYIPKTRLDYARCEFIKGNILEAKKEAVDLLQKFPNNIGAMNLYIESNILLGNETEICGDKNLGMLLKNLTNVYMLNKNRDESMENVRQFANACSQSTWSKGILSNIVYRCQTRDEQRSMCTDIISNIQHLDIETMIACWRKEKNTNFIKQMNQEEDLYIKFRCALLNEKYDIASQICGIDQIRDLIIVYNKNISISKKIKHLRKIQGKDALIAIRSMSNFLGDIDLDKYLEIAMQISSELIIDNVFTSLFIPLEKIVRYIEKSGETVRANICTPILYYVYATYFNKEKFDDLGIICEDFFLFRDIEKPTKMDIYNQEYKREELIYFLKNVCSTKILDISIPMFKNSQERDQERLEICNILTQLDPDNLKEYEKEIREITQKLMINAELKIIEENRIHVNVDGMKDRLEKAYKSDFIRYQFYQDERIKQVTMGWDDNTAERLRVIQNTPERILKELILHIRDAFVSSDEYGLNGYLSLNIRHGTLEDELRSPLSKAFLSARKDVHTGKYILDPHWNNYSNRQDLIIVEKAITEFYIKTEAIISKLKGTYIQIRTEEKVTDGIFDYRLNSLDYLEITLEMQEVATFEEFLDIVINHLWEITEKNLCEIKKIIKNEIAQDYNTSFEELKNAVSKINNKAQLRDLQQKIAEASTDMLNTLDKICYWFQRSTESKHNDFDLQFAFNLGLQTIRNMHPEKRFIAKALKPVESEKISGGYLKNFDGIFYNLFDNIYKKAISSDGINIEIRYELQYKNQKFYIYIENDYNCSANISEDELKVEQAKELIQTGKYLEKVKGEGGTGIPKIVKIIAYDLKREPDIDFGYIKEKNIFFMKIRF</sequence>
<proteinExistence type="predicted"/>
<dbReference type="RefSeq" id="WP_129257742.1">
    <property type="nucleotide sequence ID" value="NZ_SDKC01000001.1"/>
</dbReference>
<dbReference type="OrthoDB" id="7833808at2"/>
<comment type="caution">
    <text evidence="2">The sequence shown here is derived from an EMBL/GenBank/DDBJ whole genome shotgun (WGS) entry which is preliminary data.</text>
</comment>
<gene>
    <name evidence="2" type="ORF">ETP43_08425</name>
</gene>
<organism evidence="2 3">
    <name type="scientific">Blautia faecicola</name>
    <dbReference type="NCBI Taxonomy" id="2509240"/>
    <lineage>
        <taxon>Bacteria</taxon>
        <taxon>Bacillati</taxon>
        <taxon>Bacillota</taxon>
        <taxon>Clostridia</taxon>
        <taxon>Lachnospirales</taxon>
        <taxon>Lachnospiraceae</taxon>
        <taxon>Blautia</taxon>
    </lineage>
</organism>
<name>A0A4Q1RHX2_9FIRM</name>
<evidence type="ECO:0000313" key="2">
    <source>
        <dbReference type="EMBL" id="RXS75239.1"/>
    </source>
</evidence>
<dbReference type="Proteomes" id="UP000290106">
    <property type="component" value="Unassembled WGS sequence"/>
</dbReference>
<accession>A0A4Q1RHX2</accession>
<keyword evidence="3" id="KW-1185">Reference proteome</keyword>